<evidence type="ECO:0000313" key="2">
    <source>
        <dbReference type="Proteomes" id="UP000002861"/>
    </source>
</evidence>
<name>A6L5P7_PHOV8</name>
<organism evidence="1 2">
    <name type="scientific">Phocaeicola vulgatus (strain ATCC 8482 / DSM 1447 / JCM 5826 / CCUG 4940 / NBRC 14291 / NCTC 11154)</name>
    <name type="common">Bacteroides vulgatus</name>
    <dbReference type="NCBI Taxonomy" id="435590"/>
    <lineage>
        <taxon>Bacteria</taxon>
        <taxon>Pseudomonadati</taxon>
        <taxon>Bacteroidota</taxon>
        <taxon>Bacteroidia</taxon>
        <taxon>Bacteroidales</taxon>
        <taxon>Bacteroidaceae</taxon>
        <taxon>Phocaeicola</taxon>
    </lineage>
</organism>
<dbReference type="BioCyc" id="BVUL435590:G1G59-3508-MONOMER"/>
<dbReference type="GeneID" id="5304346"/>
<dbReference type="PATRIC" id="fig|435590.9.peg.3481"/>
<dbReference type="Proteomes" id="UP000002861">
    <property type="component" value="Chromosome"/>
</dbReference>
<dbReference type="HOGENOM" id="CLU_777676_0_0_10"/>
<sequence>MNTTNPAIRNIISDTVSASYTSTLILDTKSIGLVSKYGNNEEELRKDRQFQKMSDQEQAWILTTMGTGAIAVNYFVDMPSQILGAIWEFVSDIVFPGKRLARTKENIVNYINTAKNEYNNYVIKHEQFIYDVQAQIDTINKRKPIMKDYILKKVALKLCKLGINSQLEDYPMESIDMRAFILNKEFNFITKEFDSINNDLYTKVLENMPIIPVFPAYLVTPFLVKQKINELENKFSDIQNKTNLVFEKMKSDNSKIENLSIALNNIAKVYTDVNEKFIPAIEQILDIISVTYKNNINTIPENLLFLLRTSTALLKELAERRIIPQNISKVQIDSVIEASNDISVSYEKLRKEFMKAA</sequence>
<dbReference type="PaxDb" id="435590-BVU_3385"/>
<protein>
    <submittedName>
        <fullName evidence="1">Uncharacterized protein</fullName>
    </submittedName>
</protein>
<dbReference type="AlphaFoldDB" id="A6L5P7"/>
<dbReference type="RefSeq" id="WP_012055666.1">
    <property type="nucleotide sequence ID" value="NC_009614.1"/>
</dbReference>
<gene>
    <name evidence="1" type="ordered locus">BVU_3385</name>
</gene>
<reference evidence="1 2" key="1">
    <citation type="journal article" date="2007" name="PLoS Biol.">
        <title>Evolution of symbiotic bacteria in the distal human intestine.</title>
        <authorList>
            <person name="Xu J."/>
            <person name="Mahowald M.A."/>
            <person name="Ley R.E."/>
            <person name="Lozupone C.A."/>
            <person name="Hamady M."/>
            <person name="Martens E.C."/>
            <person name="Henrissat B."/>
            <person name="Coutinho P.M."/>
            <person name="Minx P."/>
            <person name="Latreille P."/>
            <person name="Cordum H."/>
            <person name="Van Brunt A."/>
            <person name="Kim K."/>
            <person name="Fulton R.S."/>
            <person name="Fulton L.A."/>
            <person name="Clifton S.W."/>
            <person name="Wilson R.K."/>
            <person name="Knight R.D."/>
            <person name="Gordon J.I."/>
        </authorList>
    </citation>
    <scope>NUCLEOTIDE SEQUENCE [LARGE SCALE GENOMIC DNA]</scope>
    <source>
        <strain evidence="2">ATCC 8482 / DSM 1447 / JCM 5826 / CCUG 4940 / NBRC 14291 / NCTC 11154</strain>
    </source>
</reference>
<dbReference type="KEGG" id="bvu:BVU_3385"/>
<proteinExistence type="predicted"/>
<accession>A6L5P7</accession>
<dbReference type="STRING" id="435590.BVU_3385"/>
<evidence type="ECO:0000313" key="1">
    <source>
        <dbReference type="EMBL" id="ABR41011.1"/>
    </source>
</evidence>
<dbReference type="EMBL" id="CP000139">
    <property type="protein sequence ID" value="ABR41011.1"/>
    <property type="molecule type" value="Genomic_DNA"/>
</dbReference>